<accession>A0A9P8MZ70</accession>
<evidence type="ECO:0000313" key="3">
    <source>
        <dbReference type="Proteomes" id="UP000824596"/>
    </source>
</evidence>
<dbReference type="RefSeq" id="XP_044721520.1">
    <property type="nucleotide sequence ID" value="XM_044862906.1"/>
</dbReference>
<evidence type="ECO:0000256" key="1">
    <source>
        <dbReference type="SAM" id="MobiDB-lite"/>
    </source>
</evidence>
<feature type="compositionally biased region" description="Polar residues" evidence="1">
    <location>
        <begin position="159"/>
        <end position="168"/>
    </location>
</feature>
<organism evidence="2 3">
    <name type="scientific">Hirsutella rhossiliensis</name>
    <dbReference type="NCBI Taxonomy" id="111463"/>
    <lineage>
        <taxon>Eukaryota</taxon>
        <taxon>Fungi</taxon>
        <taxon>Dikarya</taxon>
        <taxon>Ascomycota</taxon>
        <taxon>Pezizomycotina</taxon>
        <taxon>Sordariomycetes</taxon>
        <taxon>Hypocreomycetidae</taxon>
        <taxon>Hypocreales</taxon>
        <taxon>Ophiocordycipitaceae</taxon>
        <taxon>Hirsutella</taxon>
    </lineage>
</organism>
<keyword evidence="3" id="KW-1185">Reference proteome</keyword>
<feature type="region of interest" description="Disordered" evidence="1">
    <location>
        <begin position="142"/>
        <end position="168"/>
    </location>
</feature>
<gene>
    <name evidence="2" type="ORF">HRG_04435</name>
</gene>
<dbReference type="Proteomes" id="UP000824596">
    <property type="component" value="Unassembled WGS sequence"/>
</dbReference>
<dbReference type="AlphaFoldDB" id="A0A9P8MZ70"/>
<comment type="caution">
    <text evidence="2">The sequence shown here is derived from an EMBL/GenBank/DDBJ whole genome shotgun (WGS) entry which is preliminary data.</text>
</comment>
<protein>
    <submittedName>
        <fullName evidence="2">Uncharacterized protein</fullName>
    </submittedName>
</protein>
<sequence>MYPKPVSLRVQADVERRDHLWEEAERQDQEEDGAAHIIQISPAIQEPTGATSTIGPRQHRPRYSTHRGDDLGKMNRALAGIEWRDPCQKDIRPRYQRRAQDLDILMISAPAFHAGIRRRKDHRHAYEDVTFLNLHMIDKALGERGEQDNQQDEDDRFSQKSYLQSSQT</sequence>
<dbReference type="GeneID" id="68353564"/>
<reference evidence="2" key="1">
    <citation type="submission" date="2021-09" db="EMBL/GenBank/DDBJ databases">
        <title>A high-quality genome of the endoparasitic fungus Hirsutella rhossiliensis with a comparison of Hirsutella genomes reveals transposable elements contributing to genome size variation.</title>
        <authorList>
            <person name="Lin R."/>
            <person name="Jiao Y."/>
            <person name="Sun X."/>
            <person name="Ling J."/>
            <person name="Xie B."/>
            <person name="Cheng X."/>
        </authorList>
    </citation>
    <scope>NUCLEOTIDE SEQUENCE</scope>
    <source>
        <strain evidence="2">HR02</strain>
    </source>
</reference>
<dbReference type="EMBL" id="JAIZPD010000004">
    <property type="protein sequence ID" value="KAH0964007.1"/>
    <property type="molecule type" value="Genomic_DNA"/>
</dbReference>
<evidence type="ECO:0000313" key="2">
    <source>
        <dbReference type="EMBL" id="KAH0964007.1"/>
    </source>
</evidence>
<proteinExistence type="predicted"/>
<name>A0A9P8MZ70_9HYPO</name>
<feature type="region of interest" description="Disordered" evidence="1">
    <location>
        <begin position="47"/>
        <end position="71"/>
    </location>
</feature>